<evidence type="ECO:0000256" key="2">
    <source>
        <dbReference type="ARBA" id="ARBA00001946"/>
    </source>
</evidence>
<evidence type="ECO:0000313" key="9">
    <source>
        <dbReference type="Proteomes" id="UP000033725"/>
    </source>
</evidence>
<comment type="caution">
    <text evidence="8">The sequence shown here is derived from an EMBL/GenBank/DDBJ whole genome shotgun (WGS) entry which is preliminary data.</text>
</comment>
<comment type="cofactor">
    <cofactor evidence="2">
        <name>Mg(2+)</name>
        <dbReference type="ChEBI" id="CHEBI:18420"/>
    </cofactor>
</comment>
<keyword evidence="6" id="KW-0464">Manganese</keyword>
<dbReference type="RefSeq" id="WP_045264951.1">
    <property type="nucleotide sequence ID" value="NZ_JYIV01000030.1"/>
</dbReference>
<sequence length="206" mass="22358">MSTPDAPLPVAGTVVLLREADPGFEVLLMRRPDRGSFAGAWVFPGGKVEPGDIRGGDEVDDARYAAIRETAEEVGLTVADLIVLSEWQPPLEAPTRIRTWFFLAQAPIDEATPSADEVEEVAWVRPAEALARHAAGEWSLYPPTWITLHQLSAFRDLTSALSSGGAAQLFQTRVLDSDAGRAFAWEQGRLEAGSLPWRFVASTSDS</sequence>
<keyword evidence="3" id="KW-0479">Metal-binding</keyword>
<keyword evidence="4" id="KW-0378">Hydrolase</keyword>
<dbReference type="InterPro" id="IPR039121">
    <property type="entry name" value="NUDT19"/>
</dbReference>
<evidence type="ECO:0000256" key="5">
    <source>
        <dbReference type="ARBA" id="ARBA00022842"/>
    </source>
</evidence>
<dbReference type="Gene3D" id="3.90.79.10">
    <property type="entry name" value="Nucleoside Triphosphate Pyrophosphohydrolase"/>
    <property type="match status" value="2"/>
</dbReference>
<dbReference type="Proteomes" id="UP000033725">
    <property type="component" value="Unassembled WGS sequence"/>
</dbReference>
<dbReference type="InterPro" id="IPR020476">
    <property type="entry name" value="Nudix_hydrolase"/>
</dbReference>
<dbReference type="PRINTS" id="PR00502">
    <property type="entry name" value="NUDIXFAMILY"/>
</dbReference>
<evidence type="ECO:0000256" key="4">
    <source>
        <dbReference type="ARBA" id="ARBA00022801"/>
    </source>
</evidence>
<keyword evidence="5" id="KW-0460">Magnesium</keyword>
<feature type="domain" description="Nudix hydrolase" evidence="7">
    <location>
        <begin position="7"/>
        <end position="146"/>
    </location>
</feature>
<evidence type="ECO:0000256" key="3">
    <source>
        <dbReference type="ARBA" id="ARBA00022723"/>
    </source>
</evidence>
<dbReference type="PANTHER" id="PTHR12318:SF0">
    <property type="entry name" value="ACYL-COENZYME A DIPHOSPHATASE NUDT19"/>
    <property type="match status" value="1"/>
</dbReference>
<dbReference type="CDD" id="cd18870">
    <property type="entry name" value="NUDIX_AcylCoAdiphos_Nudt19"/>
    <property type="match status" value="1"/>
</dbReference>
<name>A0A0F0KBP6_9MICO</name>
<dbReference type="PROSITE" id="PS51462">
    <property type="entry name" value="NUDIX"/>
    <property type="match status" value="1"/>
</dbReference>
<reference evidence="8 9" key="1">
    <citation type="submission" date="2015-02" db="EMBL/GenBank/DDBJ databases">
        <title>Draft genome sequences of ten Microbacterium spp. with emphasis on heavy metal contaminated environments.</title>
        <authorList>
            <person name="Corretto E."/>
        </authorList>
    </citation>
    <scope>NUCLEOTIDE SEQUENCE [LARGE SCALE GENOMIC DNA]</scope>
    <source>
        <strain evidence="8 9">BEL163</strain>
    </source>
</reference>
<dbReference type="OrthoDB" id="7183442at2"/>
<accession>A0A0F0KBP6</accession>
<dbReference type="AlphaFoldDB" id="A0A0F0KBP6"/>
<evidence type="ECO:0000256" key="1">
    <source>
        <dbReference type="ARBA" id="ARBA00001936"/>
    </source>
</evidence>
<comment type="cofactor">
    <cofactor evidence="1">
        <name>Mn(2+)</name>
        <dbReference type="ChEBI" id="CHEBI:29035"/>
    </cofactor>
</comment>
<dbReference type="Pfam" id="PF00293">
    <property type="entry name" value="NUDIX"/>
    <property type="match status" value="1"/>
</dbReference>
<proteinExistence type="predicted"/>
<dbReference type="SUPFAM" id="SSF55811">
    <property type="entry name" value="Nudix"/>
    <property type="match status" value="1"/>
</dbReference>
<dbReference type="PATRIC" id="fig|82380.10.peg.3132"/>
<gene>
    <name evidence="8" type="ORF">RN51_03125</name>
</gene>
<organism evidence="8 9">
    <name type="scientific">Microbacterium oxydans</name>
    <dbReference type="NCBI Taxonomy" id="82380"/>
    <lineage>
        <taxon>Bacteria</taxon>
        <taxon>Bacillati</taxon>
        <taxon>Actinomycetota</taxon>
        <taxon>Actinomycetes</taxon>
        <taxon>Micrococcales</taxon>
        <taxon>Microbacteriaceae</taxon>
        <taxon>Microbacterium</taxon>
    </lineage>
</organism>
<dbReference type="InterPro" id="IPR015797">
    <property type="entry name" value="NUDIX_hydrolase-like_dom_sf"/>
</dbReference>
<dbReference type="InterPro" id="IPR000086">
    <property type="entry name" value="NUDIX_hydrolase_dom"/>
</dbReference>
<protein>
    <recommendedName>
        <fullName evidence="7">Nudix hydrolase domain-containing protein</fullName>
    </recommendedName>
</protein>
<evidence type="ECO:0000313" key="8">
    <source>
        <dbReference type="EMBL" id="KJL18293.1"/>
    </source>
</evidence>
<dbReference type="EMBL" id="JYIV01000030">
    <property type="protein sequence ID" value="KJL18293.1"/>
    <property type="molecule type" value="Genomic_DNA"/>
</dbReference>
<dbReference type="GO" id="GO:0016818">
    <property type="term" value="F:hydrolase activity, acting on acid anhydrides, in phosphorus-containing anhydrides"/>
    <property type="evidence" value="ECO:0007669"/>
    <property type="project" value="InterPro"/>
</dbReference>
<evidence type="ECO:0000256" key="6">
    <source>
        <dbReference type="ARBA" id="ARBA00023211"/>
    </source>
</evidence>
<dbReference type="PANTHER" id="PTHR12318">
    <property type="entry name" value="TESTOSTERONE-REGULATED PROTEIN RP2"/>
    <property type="match status" value="1"/>
</dbReference>
<evidence type="ECO:0000259" key="7">
    <source>
        <dbReference type="PROSITE" id="PS51462"/>
    </source>
</evidence>
<dbReference type="GO" id="GO:0046872">
    <property type="term" value="F:metal ion binding"/>
    <property type="evidence" value="ECO:0007669"/>
    <property type="project" value="UniProtKB-KW"/>
</dbReference>